<feature type="compositionally biased region" description="Basic and acidic residues" evidence="1">
    <location>
        <begin position="136"/>
        <end position="149"/>
    </location>
</feature>
<dbReference type="EMBL" id="BTRK01000005">
    <property type="protein sequence ID" value="GMR50883.1"/>
    <property type="molecule type" value="Genomic_DNA"/>
</dbReference>
<proteinExistence type="predicted"/>
<accession>A0AAN5CU24</accession>
<gene>
    <name evidence="2" type="ORF">PMAYCL1PPCAC_21078</name>
</gene>
<comment type="caution">
    <text evidence="2">The sequence shown here is derived from an EMBL/GenBank/DDBJ whole genome shotgun (WGS) entry which is preliminary data.</text>
</comment>
<reference evidence="3" key="1">
    <citation type="submission" date="2022-10" db="EMBL/GenBank/DDBJ databases">
        <title>Genome assembly of Pristionchus species.</title>
        <authorList>
            <person name="Yoshida K."/>
            <person name="Sommer R.J."/>
        </authorList>
    </citation>
    <scope>NUCLEOTIDE SEQUENCE [LARGE SCALE GENOMIC DNA]</scope>
    <source>
        <strain evidence="3">RS5460</strain>
    </source>
</reference>
<feature type="compositionally biased region" description="Basic residues" evidence="1">
    <location>
        <begin position="154"/>
        <end position="163"/>
    </location>
</feature>
<organism evidence="2 3">
    <name type="scientific">Pristionchus mayeri</name>
    <dbReference type="NCBI Taxonomy" id="1317129"/>
    <lineage>
        <taxon>Eukaryota</taxon>
        <taxon>Metazoa</taxon>
        <taxon>Ecdysozoa</taxon>
        <taxon>Nematoda</taxon>
        <taxon>Chromadorea</taxon>
        <taxon>Rhabditida</taxon>
        <taxon>Rhabditina</taxon>
        <taxon>Diplogasteromorpha</taxon>
        <taxon>Diplogasteroidea</taxon>
        <taxon>Neodiplogasteridae</taxon>
        <taxon>Pristionchus</taxon>
    </lineage>
</organism>
<sequence>MTLSERCIGYGWIEWIDNRRSYGSSVEDIDLQLTGALSRGSNECLMVVDHEHRSRLEMDCVLKVETDLEESLEALVVSIDGINCDLGRADIIVESSLENLSIVDSCSRVRGVEEILGIIDWCRSKEVELLPMSGRHQRESGHTIHERHISSRSQRLHRNQRRNSLKLRPDSARLYESSAPTKSCERSLRECLSLRVEGKHTPGYGKHLLGDGTLDGGSRLDTGVITKELGGVLGSVEGRPDELHLAGIRVDALGLGVHIEMKERGSVVRIVLHPDVRELSRETILPLDAEGARKALGCTESELRHDYRLMRVTVGVMETRLRPGLEYANDVYKTGIVSVK</sequence>
<feature type="region of interest" description="Disordered" evidence="1">
    <location>
        <begin position="133"/>
        <end position="163"/>
    </location>
</feature>
<dbReference type="AlphaFoldDB" id="A0AAN5CU24"/>
<dbReference type="Proteomes" id="UP001328107">
    <property type="component" value="Unassembled WGS sequence"/>
</dbReference>
<keyword evidence="3" id="KW-1185">Reference proteome</keyword>
<protein>
    <submittedName>
        <fullName evidence="2">Uncharacterized protein</fullName>
    </submittedName>
</protein>
<evidence type="ECO:0000256" key="1">
    <source>
        <dbReference type="SAM" id="MobiDB-lite"/>
    </source>
</evidence>
<evidence type="ECO:0000313" key="3">
    <source>
        <dbReference type="Proteomes" id="UP001328107"/>
    </source>
</evidence>
<name>A0AAN5CU24_9BILA</name>
<evidence type="ECO:0000313" key="2">
    <source>
        <dbReference type="EMBL" id="GMR50883.1"/>
    </source>
</evidence>